<name>W7X6Y2_TETTS</name>
<accession>W7X6Y2</accession>
<feature type="region of interest" description="Disordered" evidence="2">
    <location>
        <begin position="580"/>
        <end position="600"/>
    </location>
</feature>
<feature type="compositionally biased region" description="Polar residues" evidence="2">
    <location>
        <begin position="591"/>
        <end position="600"/>
    </location>
</feature>
<dbReference type="InterPro" id="IPR014710">
    <property type="entry name" value="RmlC-like_jellyroll"/>
</dbReference>
<dbReference type="Gene3D" id="2.60.120.10">
    <property type="entry name" value="Jelly Rolls"/>
    <property type="match status" value="1"/>
</dbReference>
<dbReference type="SUPFAM" id="SSF51206">
    <property type="entry name" value="cAMP-binding domain-like"/>
    <property type="match status" value="1"/>
</dbReference>
<evidence type="ECO:0000256" key="1">
    <source>
        <dbReference type="SAM" id="Coils"/>
    </source>
</evidence>
<dbReference type="InterPro" id="IPR000595">
    <property type="entry name" value="cNMP-bd_dom"/>
</dbReference>
<dbReference type="AlphaFoldDB" id="W7X6Y2"/>
<feature type="compositionally biased region" description="Basic and acidic residues" evidence="2">
    <location>
        <begin position="647"/>
        <end position="656"/>
    </location>
</feature>
<dbReference type="InParanoid" id="W7X6Y2"/>
<feature type="region of interest" description="Disordered" evidence="2">
    <location>
        <begin position="647"/>
        <end position="685"/>
    </location>
</feature>
<reference evidence="5" key="1">
    <citation type="journal article" date="2006" name="PLoS Biol.">
        <title>Macronuclear genome sequence of the ciliate Tetrahymena thermophila, a model eukaryote.</title>
        <authorList>
            <person name="Eisen J.A."/>
            <person name="Coyne R.S."/>
            <person name="Wu M."/>
            <person name="Wu D."/>
            <person name="Thiagarajan M."/>
            <person name="Wortman J.R."/>
            <person name="Badger J.H."/>
            <person name="Ren Q."/>
            <person name="Amedeo P."/>
            <person name="Jones K.M."/>
            <person name="Tallon L.J."/>
            <person name="Delcher A.L."/>
            <person name="Salzberg S.L."/>
            <person name="Silva J.C."/>
            <person name="Haas B.J."/>
            <person name="Majoros W.H."/>
            <person name="Farzad M."/>
            <person name="Carlton J.M."/>
            <person name="Smith R.K. Jr."/>
            <person name="Garg J."/>
            <person name="Pearlman R.E."/>
            <person name="Karrer K.M."/>
            <person name="Sun L."/>
            <person name="Manning G."/>
            <person name="Elde N.C."/>
            <person name="Turkewitz A.P."/>
            <person name="Asai D.J."/>
            <person name="Wilkes D.E."/>
            <person name="Wang Y."/>
            <person name="Cai H."/>
            <person name="Collins K."/>
            <person name="Stewart B.A."/>
            <person name="Lee S.R."/>
            <person name="Wilamowska K."/>
            <person name="Weinberg Z."/>
            <person name="Ruzzo W.L."/>
            <person name="Wloga D."/>
            <person name="Gaertig J."/>
            <person name="Frankel J."/>
            <person name="Tsao C.-C."/>
            <person name="Gorovsky M.A."/>
            <person name="Keeling P.J."/>
            <person name="Waller R.F."/>
            <person name="Patron N.J."/>
            <person name="Cherry J.M."/>
            <person name="Stover N.A."/>
            <person name="Krieger C.J."/>
            <person name="del Toro C."/>
            <person name="Ryder H.F."/>
            <person name="Williamson S.C."/>
            <person name="Barbeau R.A."/>
            <person name="Hamilton E.P."/>
            <person name="Orias E."/>
        </authorList>
    </citation>
    <scope>NUCLEOTIDE SEQUENCE [LARGE SCALE GENOMIC DNA]</scope>
    <source>
        <strain evidence="5">SB210</strain>
    </source>
</reference>
<organism evidence="4 5">
    <name type="scientific">Tetrahymena thermophila (strain SB210)</name>
    <dbReference type="NCBI Taxonomy" id="312017"/>
    <lineage>
        <taxon>Eukaryota</taxon>
        <taxon>Sar</taxon>
        <taxon>Alveolata</taxon>
        <taxon>Ciliophora</taxon>
        <taxon>Intramacronucleata</taxon>
        <taxon>Oligohymenophorea</taxon>
        <taxon>Hymenostomatida</taxon>
        <taxon>Tetrahymenina</taxon>
        <taxon>Tetrahymenidae</taxon>
        <taxon>Tetrahymena</taxon>
    </lineage>
</organism>
<dbReference type="EMBL" id="GG662608">
    <property type="protein sequence ID" value="EWS73122.1"/>
    <property type="molecule type" value="Genomic_DNA"/>
</dbReference>
<dbReference type="KEGG" id="tet:TTHERM_000304359"/>
<gene>
    <name evidence="4" type="ORF">TTHERM_000304359</name>
</gene>
<evidence type="ECO:0000256" key="2">
    <source>
        <dbReference type="SAM" id="MobiDB-lite"/>
    </source>
</evidence>
<dbReference type="PROSITE" id="PS50042">
    <property type="entry name" value="CNMP_BINDING_3"/>
    <property type="match status" value="1"/>
</dbReference>
<proteinExistence type="predicted"/>
<feature type="domain" description="Cyclic nucleotide-binding" evidence="3">
    <location>
        <begin position="473"/>
        <end position="506"/>
    </location>
</feature>
<keyword evidence="1" id="KW-0175">Coiled coil</keyword>
<dbReference type="RefSeq" id="XP_012654309.1">
    <property type="nucleotide sequence ID" value="XM_012798855.1"/>
</dbReference>
<protein>
    <submittedName>
        <fullName evidence="4">Cyclic nucleotide-binding domain protein</fullName>
    </submittedName>
</protein>
<evidence type="ECO:0000259" key="3">
    <source>
        <dbReference type="PROSITE" id="PS50042"/>
    </source>
</evidence>
<feature type="coiled-coil region" evidence="1">
    <location>
        <begin position="512"/>
        <end position="546"/>
    </location>
</feature>
<feature type="compositionally biased region" description="Polar residues" evidence="2">
    <location>
        <begin position="662"/>
        <end position="677"/>
    </location>
</feature>
<dbReference type="GeneID" id="24438310"/>
<dbReference type="InterPro" id="IPR018490">
    <property type="entry name" value="cNMP-bd_dom_sf"/>
</dbReference>
<sequence>MQNLQIEQSISTQKNIEIENQSNHQEWEHIENQDQQLKEFHQLEAAKISQDKTNVLEINKNIFDQDLDESIGQLIQEQMLDSNTIQKNEYFNQSHHDINLFYQEMQFRSIQNLHLTHSFADKFQIKQHLYKSQSVDCNMESFNQNQKQKKFQIQDQETFSNSQCLPFQHEYSDSFKKLYLIYEQKKDVKKVEQNQQKIQLIDEENINYFLIKSQNQSMKDVEKQNLSLQIQQNSIDLERECHEIQKNSQDNFKEGQQNQSTTEKGLQISYNINIVPANINIDENQDKMQQSQSNSIQDKQEQQYVIQVSQSNQQDTSNTKNAGRQSLIVQTILKNNAFNQANLLNANENQGSLNQFGKSFAKLSIDLGIQKSIDIPSQVLSSSYLQGSDVFKTESQISLHKQTLKMIEKIKIFNKSAKLDLKDPEISDIAIQILQKNGKIAHEIKFLQKCIEGMPLFQKHQGLFEKANTSFHLFSQIKHVKYSKNHVIFNFGEYGYHYYIVLKGSVSCLIPQNQYKDELIQKQKKIEFMQQRIQKLKNKQPQNEKEENAPQFIDIVMQAFKQKQESDYLSLLKSQGKPVPNISLSKRRNFKPQQAQDQNLTPEVLKQNQLFNQFLQKKGMNKQIEVVEKSSFLRRKSKIEIDTSKRKSRLEDEINKTKHKSPQLNSQFLTVQQQNESPTEKDKLQNKIDQADEKKEENQSKQIFLNYFQLKQNQISNQTTESQKQTFQEYLQKEFSQFFPVKTFIAGESFGEIALMTKERRYLLTFKKKIYNYCFIQNSYNGLSRRDSFNGFEQRRI</sequence>
<dbReference type="Proteomes" id="UP000009168">
    <property type="component" value="Unassembled WGS sequence"/>
</dbReference>
<keyword evidence="5" id="KW-1185">Reference proteome</keyword>
<evidence type="ECO:0000313" key="4">
    <source>
        <dbReference type="EMBL" id="EWS73122.1"/>
    </source>
</evidence>
<evidence type="ECO:0000313" key="5">
    <source>
        <dbReference type="Proteomes" id="UP000009168"/>
    </source>
</evidence>